<dbReference type="Pfam" id="PF05478">
    <property type="entry name" value="Prominin"/>
    <property type="match status" value="1"/>
</dbReference>
<keyword evidence="3 7" id="KW-0812">Transmembrane</keyword>
<feature type="transmembrane region" description="Helical" evidence="7">
    <location>
        <begin position="12"/>
        <end position="34"/>
    </location>
</feature>
<gene>
    <name evidence="9" type="primary">LOC106814615</name>
</gene>
<dbReference type="GeneID" id="106814615"/>
<feature type="transmembrane region" description="Helical" evidence="7">
    <location>
        <begin position="368"/>
        <end position="388"/>
    </location>
</feature>
<evidence type="ECO:0000256" key="6">
    <source>
        <dbReference type="ARBA" id="ARBA00023180"/>
    </source>
</evidence>
<name>A0ABM1EQG8_PRICU</name>
<keyword evidence="8" id="KW-1185">Reference proteome</keyword>
<dbReference type="PANTHER" id="PTHR22730">
    <property type="entry name" value="PROMININ PROM PROTEIN"/>
    <property type="match status" value="1"/>
</dbReference>
<accession>A0ABM1EQG8</accession>
<reference evidence="9" key="1">
    <citation type="submission" date="2025-08" db="UniProtKB">
        <authorList>
            <consortium name="RefSeq"/>
        </authorList>
    </citation>
    <scope>IDENTIFICATION</scope>
</reference>
<keyword evidence="5 7" id="KW-0472">Membrane</keyword>
<evidence type="ECO:0000256" key="3">
    <source>
        <dbReference type="ARBA" id="ARBA00022692"/>
    </source>
</evidence>
<feature type="transmembrane region" description="Helical" evidence="7">
    <location>
        <begin position="55"/>
        <end position="82"/>
    </location>
</feature>
<dbReference type="Proteomes" id="UP000695022">
    <property type="component" value="Unplaced"/>
</dbReference>
<evidence type="ECO:0000256" key="5">
    <source>
        <dbReference type="ARBA" id="ARBA00023136"/>
    </source>
</evidence>
<comment type="subcellular location">
    <subcellularLocation>
        <location evidence="1">Membrane</location>
        <topology evidence="1">Multi-pass membrane protein</topology>
    </subcellularLocation>
</comment>
<dbReference type="PANTHER" id="PTHR22730:SF1">
    <property type="entry name" value="PROMININ-LIKE PROTEIN"/>
    <property type="match status" value="1"/>
</dbReference>
<dbReference type="RefSeq" id="XP_014674439.1">
    <property type="nucleotide sequence ID" value="XM_014818953.1"/>
</dbReference>
<evidence type="ECO:0000256" key="7">
    <source>
        <dbReference type="SAM" id="Phobius"/>
    </source>
</evidence>
<organism evidence="8 9">
    <name type="scientific">Priapulus caudatus</name>
    <name type="common">Priapulid worm</name>
    <dbReference type="NCBI Taxonomy" id="37621"/>
    <lineage>
        <taxon>Eukaryota</taxon>
        <taxon>Metazoa</taxon>
        <taxon>Ecdysozoa</taxon>
        <taxon>Scalidophora</taxon>
        <taxon>Priapulida</taxon>
        <taxon>Priapulimorpha</taxon>
        <taxon>Priapulimorphida</taxon>
        <taxon>Priapulidae</taxon>
        <taxon>Priapulus</taxon>
    </lineage>
</organism>
<sequence>MAYDNYRWGVWLALGCLVLLISMLLLTGLIVGFIGFNTEDLPTQRTALSNAGGNLIVSGVVVSFVFAAIIMLVCVVCFVVGVPADRVVCQPLVDPDLEALAKLIDEPGESVFAEGLERDEYFLSSLLLNDWTVPLRLTDVLKECRDDGPIWQVLKLDNAYNLNSLIDVSAAVDTEQIGSQVTNEVSLSSVTILSPELTSLLSDFNDSLAAINITALQAQVTVPLTGADLQQVAATLRAIVPLIPAVAAVADTADDIYNLQVVPLQESQQTVSNLLADLDLHVKDTMANISTVLDALQTSQDAIRTNGSVIITRLVNEYIARLVGYGDQYIDHSIDLLKNDVGKCRTVWNVYNSATTLVCKTFLNAFNASWFCLGWAAVLLIPAVIFGMKLSKYFRRMKHAIGFADGNSAMEMKLSAGNKSASDL</sequence>
<proteinExistence type="inferred from homology"/>
<evidence type="ECO:0000256" key="4">
    <source>
        <dbReference type="ARBA" id="ARBA00022989"/>
    </source>
</evidence>
<evidence type="ECO:0000256" key="1">
    <source>
        <dbReference type="ARBA" id="ARBA00004141"/>
    </source>
</evidence>
<keyword evidence="4 7" id="KW-1133">Transmembrane helix</keyword>
<evidence type="ECO:0000313" key="9">
    <source>
        <dbReference type="RefSeq" id="XP_014674439.1"/>
    </source>
</evidence>
<protein>
    <submittedName>
        <fullName evidence="9">Prominin-1-A-like</fullName>
    </submittedName>
</protein>
<keyword evidence="6" id="KW-0325">Glycoprotein</keyword>
<dbReference type="InterPro" id="IPR008795">
    <property type="entry name" value="Prominin"/>
</dbReference>
<evidence type="ECO:0000256" key="2">
    <source>
        <dbReference type="ARBA" id="ARBA00006058"/>
    </source>
</evidence>
<comment type="similarity">
    <text evidence="2">Belongs to the prominin family.</text>
</comment>
<evidence type="ECO:0000313" key="8">
    <source>
        <dbReference type="Proteomes" id="UP000695022"/>
    </source>
</evidence>